<dbReference type="PROSITE" id="PS50181">
    <property type="entry name" value="FBOX"/>
    <property type="match status" value="1"/>
</dbReference>
<feature type="domain" description="F-box" evidence="1">
    <location>
        <begin position="1"/>
        <end position="47"/>
    </location>
</feature>
<dbReference type="PANTHER" id="PTHR24414">
    <property type="entry name" value="F-BOX/KELCH-REPEAT PROTEIN SKIP4"/>
    <property type="match status" value="1"/>
</dbReference>
<name>A0A087GH88_ARAAL</name>
<keyword evidence="3" id="KW-1185">Reference proteome</keyword>
<evidence type="ECO:0000313" key="2">
    <source>
        <dbReference type="EMBL" id="KFK29240.1"/>
    </source>
</evidence>
<evidence type="ECO:0000313" key="3">
    <source>
        <dbReference type="Proteomes" id="UP000029120"/>
    </source>
</evidence>
<dbReference type="EMBL" id="CM002875">
    <property type="protein sequence ID" value="KFK29240.1"/>
    <property type="molecule type" value="Genomic_DNA"/>
</dbReference>
<dbReference type="InterPro" id="IPR050354">
    <property type="entry name" value="F-box/kelch-repeat_ARATH"/>
</dbReference>
<dbReference type="OMA" id="WFILNTS"/>
<dbReference type="AlphaFoldDB" id="A0A087GH88"/>
<dbReference type="PANTHER" id="PTHR24414:SF184">
    <property type="entry name" value="GALACTOSE OXIDASE_KELCH REPEAT SUPERFAMILY PROTEIN"/>
    <property type="match status" value="1"/>
</dbReference>
<dbReference type="Gramene" id="KFK29240">
    <property type="protein sequence ID" value="KFK29240"/>
    <property type="gene ID" value="AALP_AA7G107600"/>
</dbReference>
<dbReference type="Proteomes" id="UP000029120">
    <property type="component" value="Chromosome 7"/>
</dbReference>
<gene>
    <name evidence="2" type="ordered locus">AALP_Aa7g107600</name>
</gene>
<sequence length="88" mass="10121">ASGLCLLPNEVALNCLAHVSRSDLVALAIASKSHRPLVVSRELWDLRWEIDNIEPSFYVCLRIFPEPTPRWFILHQRLLKPVPSKTLY</sequence>
<accession>A0A087GH88</accession>
<protein>
    <recommendedName>
        <fullName evidence="1">F-box domain-containing protein</fullName>
    </recommendedName>
</protein>
<feature type="non-terminal residue" evidence="2">
    <location>
        <position position="1"/>
    </location>
</feature>
<proteinExistence type="predicted"/>
<dbReference type="SUPFAM" id="SSF81383">
    <property type="entry name" value="F-box domain"/>
    <property type="match status" value="1"/>
</dbReference>
<evidence type="ECO:0000259" key="1">
    <source>
        <dbReference type="PROSITE" id="PS50181"/>
    </source>
</evidence>
<dbReference type="InterPro" id="IPR001810">
    <property type="entry name" value="F-box_dom"/>
</dbReference>
<dbReference type="OrthoDB" id="1113795at2759"/>
<reference evidence="3" key="1">
    <citation type="journal article" date="2015" name="Nat. Plants">
        <title>Genome expansion of Arabis alpina linked with retrotransposition and reduced symmetric DNA methylation.</title>
        <authorList>
            <person name="Willing E.M."/>
            <person name="Rawat V."/>
            <person name="Mandakova T."/>
            <person name="Maumus F."/>
            <person name="James G.V."/>
            <person name="Nordstroem K.J."/>
            <person name="Becker C."/>
            <person name="Warthmann N."/>
            <person name="Chica C."/>
            <person name="Szarzynska B."/>
            <person name="Zytnicki M."/>
            <person name="Albani M.C."/>
            <person name="Kiefer C."/>
            <person name="Bergonzi S."/>
            <person name="Castaings L."/>
            <person name="Mateos J.L."/>
            <person name="Berns M.C."/>
            <person name="Bujdoso N."/>
            <person name="Piofczyk T."/>
            <person name="de Lorenzo L."/>
            <person name="Barrero-Sicilia C."/>
            <person name="Mateos I."/>
            <person name="Piednoel M."/>
            <person name="Hagmann J."/>
            <person name="Chen-Min-Tao R."/>
            <person name="Iglesias-Fernandez R."/>
            <person name="Schuster S.C."/>
            <person name="Alonso-Blanco C."/>
            <person name="Roudier F."/>
            <person name="Carbonero P."/>
            <person name="Paz-Ares J."/>
            <person name="Davis S.J."/>
            <person name="Pecinka A."/>
            <person name="Quesneville H."/>
            <person name="Colot V."/>
            <person name="Lysak M.A."/>
            <person name="Weigel D."/>
            <person name="Coupland G."/>
            <person name="Schneeberger K."/>
        </authorList>
    </citation>
    <scope>NUCLEOTIDE SEQUENCE [LARGE SCALE GENOMIC DNA]</scope>
    <source>
        <strain evidence="3">cv. Pajares</strain>
    </source>
</reference>
<dbReference type="eggNOG" id="KOG1072">
    <property type="taxonomic scope" value="Eukaryota"/>
</dbReference>
<organism evidence="2 3">
    <name type="scientific">Arabis alpina</name>
    <name type="common">Alpine rock-cress</name>
    <dbReference type="NCBI Taxonomy" id="50452"/>
    <lineage>
        <taxon>Eukaryota</taxon>
        <taxon>Viridiplantae</taxon>
        <taxon>Streptophyta</taxon>
        <taxon>Embryophyta</taxon>
        <taxon>Tracheophyta</taxon>
        <taxon>Spermatophyta</taxon>
        <taxon>Magnoliopsida</taxon>
        <taxon>eudicotyledons</taxon>
        <taxon>Gunneridae</taxon>
        <taxon>Pentapetalae</taxon>
        <taxon>rosids</taxon>
        <taxon>malvids</taxon>
        <taxon>Brassicales</taxon>
        <taxon>Brassicaceae</taxon>
        <taxon>Arabideae</taxon>
        <taxon>Arabis</taxon>
    </lineage>
</organism>
<dbReference type="Pfam" id="PF00646">
    <property type="entry name" value="F-box"/>
    <property type="match status" value="1"/>
</dbReference>
<dbReference type="InterPro" id="IPR036047">
    <property type="entry name" value="F-box-like_dom_sf"/>
</dbReference>